<dbReference type="PROSITE" id="PS50109">
    <property type="entry name" value="HIS_KIN"/>
    <property type="match status" value="1"/>
</dbReference>
<evidence type="ECO:0000256" key="1">
    <source>
        <dbReference type="ARBA" id="ARBA00000085"/>
    </source>
</evidence>
<dbReference type="SMART" id="SM00387">
    <property type="entry name" value="HATPase_c"/>
    <property type="match status" value="1"/>
</dbReference>
<dbReference type="CDD" id="cd00082">
    <property type="entry name" value="HisKA"/>
    <property type="match status" value="1"/>
</dbReference>
<dbReference type="FunFam" id="3.30.565.10:FF:000006">
    <property type="entry name" value="Sensor histidine kinase WalK"/>
    <property type="match status" value="1"/>
</dbReference>
<dbReference type="Gene3D" id="1.10.287.130">
    <property type="match status" value="1"/>
</dbReference>
<feature type="domain" description="Histidine kinase" evidence="7">
    <location>
        <begin position="156"/>
        <end position="384"/>
    </location>
</feature>
<dbReference type="GO" id="GO:0000155">
    <property type="term" value="F:phosphorelay sensor kinase activity"/>
    <property type="evidence" value="ECO:0007669"/>
    <property type="project" value="InterPro"/>
</dbReference>
<dbReference type="InterPro" id="IPR036890">
    <property type="entry name" value="HATPase_C_sf"/>
</dbReference>
<evidence type="ECO:0000256" key="5">
    <source>
        <dbReference type="ARBA" id="ARBA00022777"/>
    </source>
</evidence>
<dbReference type="KEGG" id="hoh:Hoch_2558"/>
<dbReference type="InterPro" id="IPR003594">
    <property type="entry name" value="HATPase_dom"/>
</dbReference>
<evidence type="ECO:0000313" key="8">
    <source>
        <dbReference type="EMBL" id="ACY15092.1"/>
    </source>
</evidence>
<proteinExistence type="predicted"/>
<dbReference type="InterPro" id="IPR003661">
    <property type="entry name" value="HisK_dim/P_dom"/>
</dbReference>
<keyword evidence="4" id="KW-0808">Transferase</keyword>
<sequence length="397" mass="43109">MYRDLHAVSVAIVDRGHVILARATTPDAGDGDEAAIAEALRSADERIADLQAADVEGPAGSRVAMHPFAHEGQHLATVVVGPYAPDAIAGAEIAAHLVGMFGILTHHAHARHLTSTMHSEAMEHNYAELTAKNERLEQAVEHMQEVDRVKSSFLATVSHELRTPLTSVIGYAEMLFEGLAGPLNKEQRDYLQTILSKADQLLQLITALLETSILESGPVPIQHEPLDMNQIIERVLSSLGPQARARTIEVRPIPADLPRILGDARRMRQVLRALIANAVKFTTERARIDIEVRVAPLSRYADEGDTPGVRVVVADAGIGIPLEDQESIFEPFFQVDSSSTRRYGGTGLGLTLAKSYIEANGGHIWVESAPGEGASFTFTVPAEPDELARYLARERDA</sequence>
<dbReference type="SUPFAM" id="SSF55874">
    <property type="entry name" value="ATPase domain of HSP90 chaperone/DNA topoisomerase II/histidine kinase"/>
    <property type="match status" value="1"/>
</dbReference>
<evidence type="ECO:0000256" key="6">
    <source>
        <dbReference type="SAM" id="Coils"/>
    </source>
</evidence>
<feature type="coiled-coil region" evidence="6">
    <location>
        <begin position="119"/>
        <end position="146"/>
    </location>
</feature>
<dbReference type="Proteomes" id="UP000001880">
    <property type="component" value="Chromosome"/>
</dbReference>
<keyword evidence="9" id="KW-1185">Reference proteome</keyword>
<dbReference type="EMBL" id="CP001804">
    <property type="protein sequence ID" value="ACY15092.1"/>
    <property type="molecule type" value="Genomic_DNA"/>
</dbReference>
<dbReference type="Pfam" id="PF02518">
    <property type="entry name" value="HATPase_c"/>
    <property type="match status" value="1"/>
</dbReference>
<evidence type="ECO:0000259" key="7">
    <source>
        <dbReference type="PROSITE" id="PS50109"/>
    </source>
</evidence>
<dbReference type="InterPro" id="IPR036097">
    <property type="entry name" value="HisK_dim/P_sf"/>
</dbReference>
<dbReference type="PANTHER" id="PTHR43047">
    <property type="entry name" value="TWO-COMPONENT HISTIDINE PROTEIN KINASE"/>
    <property type="match status" value="1"/>
</dbReference>
<organism evidence="8 9">
    <name type="scientific">Haliangium ochraceum (strain DSM 14365 / JCM 11303 / SMP-2)</name>
    <dbReference type="NCBI Taxonomy" id="502025"/>
    <lineage>
        <taxon>Bacteria</taxon>
        <taxon>Pseudomonadati</taxon>
        <taxon>Myxococcota</taxon>
        <taxon>Polyangia</taxon>
        <taxon>Haliangiales</taxon>
        <taxon>Kofleriaceae</taxon>
        <taxon>Haliangium</taxon>
    </lineage>
</organism>
<evidence type="ECO:0000256" key="2">
    <source>
        <dbReference type="ARBA" id="ARBA00012438"/>
    </source>
</evidence>
<dbReference type="EC" id="2.7.13.3" evidence="2"/>
<dbReference type="Gene3D" id="3.30.565.10">
    <property type="entry name" value="Histidine kinase-like ATPase, C-terminal domain"/>
    <property type="match status" value="1"/>
</dbReference>
<keyword evidence="3" id="KW-0597">Phosphoprotein</keyword>
<reference evidence="8 9" key="1">
    <citation type="journal article" date="2010" name="Stand. Genomic Sci.">
        <title>Complete genome sequence of Haliangium ochraceum type strain (SMP-2).</title>
        <authorList>
            <consortium name="US DOE Joint Genome Institute (JGI-PGF)"/>
            <person name="Ivanova N."/>
            <person name="Daum C."/>
            <person name="Lang E."/>
            <person name="Abt B."/>
            <person name="Kopitz M."/>
            <person name="Saunders E."/>
            <person name="Lapidus A."/>
            <person name="Lucas S."/>
            <person name="Glavina Del Rio T."/>
            <person name="Nolan M."/>
            <person name="Tice H."/>
            <person name="Copeland A."/>
            <person name="Cheng J.F."/>
            <person name="Chen F."/>
            <person name="Bruce D."/>
            <person name="Goodwin L."/>
            <person name="Pitluck S."/>
            <person name="Mavromatis K."/>
            <person name="Pati A."/>
            <person name="Mikhailova N."/>
            <person name="Chen A."/>
            <person name="Palaniappan K."/>
            <person name="Land M."/>
            <person name="Hauser L."/>
            <person name="Chang Y.J."/>
            <person name="Jeffries C.D."/>
            <person name="Detter J.C."/>
            <person name="Brettin T."/>
            <person name="Rohde M."/>
            <person name="Goker M."/>
            <person name="Bristow J."/>
            <person name="Markowitz V."/>
            <person name="Eisen J.A."/>
            <person name="Hugenholtz P."/>
            <person name="Kyrpides N.C."/>
            <person name="Klenk H.P."/>
        </authorList>
    </citation>
    <scope>NUCLEOTIDE SEQUENCE [LARGE SCALE GENOMIC DNA]</scope>
    <source>
        <strain evidence="9">DSM 14365 / CIP 107738 / JCM 11303 / AJ 13395 / SMP-2</strain>
    </source>
</reference>
<dbReference type="CDD" id="cd16922">
    <property type="entry name" value="HATPase_EvgS-ArcB-TorS-like"/>
    <property type="match status" value="1"/>
</dbReference>
<dbReference type="eggNOG" id="COG2205">
    <property type="taxonomic scope" value="Bacteria"/>
</dbReference>
<dbReference type="STRING" id="502025.Hoch_2558"/>
<dbReference type="Pfam" id="PF00512">
    <property type="entry name" value="HisKA"/>
    <property type="match status" value="1"/>
</dbReference>
<dbReference type="PRINTS" id="PR00344">
    <property type="entry name" value="BCTRLSENSOR"/>
</dbReference>
<dbReference type="InterPro" id="IPR005467">
    <property type="entry name" value="His_kinase_dom"/>
</dbReference>
<gene>
    <name evidence="8" type="ordered locus">Hoch_2558</name>
</gene>
<dbReference type="SMART" id="SM00388">
    <property type="entry name" value="HisKA"/>
    <property type="match status" value="1"/>
</dbReference>
<evidence type="ECO:0000256" key="3">
    <source>
        <dbReference type="ARBA" id="ARBA00022553"/>
    </source>
</evidence>
<dbReference type="SUPFAM" id="SSF47384">
    <property type="entry name" value="Homodimeric domain of signal transducing histidine kinase"/>
    <property type="match status" value="1"/>
</dbReference>
<dbReference type="AlphaFoldDB" id="D0LKP4"/>
<keyword evidence="5 8" id="KW-0418">Kinase</keyword>
<evidence type="ECO:0000256" key="4">
    <source>
        <dbReference type="ARBA" id="ARBA00022679"/>
    </source>
</evidence>
<evidence type="ECO:0000313" key="9">
    <source>
        <dbReference type="Proteomes" id="UP000001880"/>
    </source>
</evidence>
<dbReference type="HOGENOM" id="CLU_000445_89_2_7"/>
<comment type="catalytic activity">
    <reaction evidence="1">
        <text>ATP + protein L-histidine = ADP + protein N-phospho-L-histidine.</text>
        <dbReference type="EC" id="2.7.13.3"/>
    </reaction>
</comment>
<dbReference type="InterPro" id="IPR004358">
    <property type="entry name" value="Sig_transdc_His_kin-like_C"/>
</dbReference>
<name>D0LKP4_HALO1</name>
<protein>
    <recommendedName>
        <fullName evidence="2">histidine kinase</fullName>
        <ecNumber evidence="2">2.7.13.3</ecNumber>
    </recommendedName>
</protein>
<keyword evidence="6" id="KW-0175">Coiled coil</keyword>
<accession>D0LKP4</accession>